<evidence type="ECO:0000256" key="1">
    <source>
        <dbReference type="ARBA" id="ARBA00004141"/>
    </source>
</evidence>
<dbReference type="Pfam" id="PF09685">
    <property type="entry name" value="MamF_MmsF"/>
    <property type="match status" value="1"/>
</dbReference>
<comment type="subcellular location">
    <subcellularLocation>
        <location evidence="1">Membrane</location>
        <topology evidence="1">Multi-pass membrane protein</topology>
    </subcellularLocation>
</comment>
<evidence type="ECO:0000256" key="6">
    <source>
        <dbReference type="SAM" id="Phobius"/>
    </source>
</evidence>
<name>A0A939T4N0_9ACTN</name>
<evidence type="ECO:0000256" key="5">
    <source>
        <dbReference type="SAM" id="MobiDB-lite"/>
    </source>
</evidence>
<keyword evidence="8" id="KW-1185">Reference proteome</keyword>
<dbReference type="InterPro" id="IPR019109">
    <property type="entry name" value="MamF_MmsF"/>
</dbReference>
<accession>A0A939T4N0</accession>
<keyword evidence="3 6" id="KW-1133">Transmembrane helix</keyword>
<keyword evidence="4 6" id="KW-0472">Membrane</keyword>
<evidence type="ECO:0000256" key="2">
    <source>
        <dbReference type="ARBA" id="ARBA00022692"/>
    </source>
</evidence>
<keyword evidence="2 6" id="KW-0812">Transmembrane</keyword>
<feature type="transmembrane region" description="Helical" evidence="6">
    <location>
        <begin position="78"/>
        <end position="100"/>
    </location>
</feature>
<feature type="compositionally biased region" description="Low complexity" evidence="5">
    <location>
        <begin position="27"/>
        <end position="40"/>
    </location>
</feature>
<evidence type="ECO:0008006" key="9">
    <source>
        <dbReference type="Google" id="ProtNLM"/>
    </source>
</evidence>
<dbReference type="AlphaFoldDB" id="A0A939T4N0"/>
<evidence type="ECO:0000256" key="3">
    <source>
        <dbReference type="ARBA" id="ARBA00022989"/>
    </source>
</evidence>
<gene>
    <name evidence="7" type="ORF">J4573_21055</name>
</gene>
<organism evidence="7 8">
    <name type="scientific">Actinomadura barringtoniae</name>
    <dbReference type="NCBI Taxonomy" id="1427535"/>
    <lineage>
        <taxon>Bacteria</taxon>
        <taxon>Bacillati</taxon>
        <taxon>Actinomycetota</taxon>
        <taxon>Actinomycetes</taxon>
        <taxon>Streptosporangiales</taxon>
        <taxon>Thermomonosporaceae</taxon>
        <taxon>Actinomadura</taxon>
    </lineage>
</organism>
<reference evidence="7" key="1">
    <citation type="submission" date="2021-03" db="EMBL/GenBank/DDBJ databases">
        <authorList>
            <person name="Kanchanasin P."/>
            <person name="Saeng-In P."/>
            <person name="Phongsopitanun W."/>
            <person name="Yuki M."/>
            <person name="Kudo T."/>
            <person name="Ohkuma M."/>
            <person name="Tanasupawat S."/>
        </authorList>
    </citation>
    <scope>NUCLEOTIDE SEQUENCE</scope>
    <source>
        <strain evidence="7">GKU 128</strain>
    </source>
</reference>
<feature type="compositionally biased region" description="Polar residues" evidence="5">
    <location>
        <begin position="41"/>
        <end position="59"/>
    </location>
</feature>
<feature type="region of interest" description="Disordered" evidence="5">
    <location>
        <begin position="1"/>
        <end position="59"/>
    </location>
</feature>
<evidence type="ECO:0000256" key="4">
    <source>
        <dbReference type="ARBA" id="ARBA00023136"/>
    </source>
</evidence>
<dbReference type="Proteomes" id="UP000669179">
    <property type="component" value="Unassembled WGS sequence"/>
</dbReference>
<sequence length="183" mass="20084">MNADETQFEQPPGAPSDHQQPDHQRTEQFQAEQQPTEQQPGIASTEQQPTISPGEQQPGTLTAQDVKTYATLAHAGTVLGALAFLPLMWVPAAGLFLFFGRRDQVGLLRRHLAQAVSFSAVLTGYALVIELVLRVSEVDGRVLTLYPILVALVAIYPSLKAIRAAQSLQPYEHPKPFAWLPLH</sequence>
<comment type="caution">
    <text evidence="7">The sequence shown here is derived from an EMBL/GenBank/DDBJ whole genome shotgun (WGS) entry which is preliminary data.</text>
</comment>
<protein>
    <recommendedName>
        <fullName evidence="9">DUF4870 domain-containing protein</fullName>
    </recommendedName>
</protein>
<dbReference type="EMBL" id="JAGEOJ010000008">
    <property type="protein sequence ID" value="MBO2449603.1"/>
    <property type="molecule type" value="Genomic_DNA"/>
</dbReference>
<feature type="transmembrane region" description="Helical" evidence="6">
    <location>
        <begin position="145"/>
        <end position="162"/>
    </location>
</feature>
<proteinExistence type="predicted"/>
<evidence type="ECO:0000313" key="7">
    <source>
        <dbReference type="EMBL" id="MBO2449603.1"/>
    </source>
</evidence>
<evidence type="ECO:0000313" key="8">
    <source>
        <dbReference type="Proteomes" id="UP000669179"/>
    </source>
</evidence>
<dbReference type="RefSeq" id="WP_208257482.1">
    <property type="nucleotide sequence ID" value="NZ_JAGEOJ010000008.1"/>
</dbReference>
<feature type="transmembrane region" description="Helical" evidence="6">
    <location>
        <begin position="112"/>
        <end position="133"/>
    </location>
</feature>